<dbReference type="GO" id="GO:0005886">
    <property type="term" value="C:plasma membrane"/>
    <property type="evidence" value="ECO:0007669"/>
    <property type="project" value="TreeGrafter"/>
</dbReference>
<dbReference type="InterPro" id="IPR013767">
    <property type="entry name" value="PAS_fold"/>
</dbReference>
<keyword evidence="5" id="KW-0418">Kinase</keyword>
<dbReference type="SMART" id="SM00387">
    <property type="entry name" value="HATPase_c"/>
    <property type="match status" value="1"/>
</dbReference>
<evidence type="ECO:0000259" key="11">
    <source>
        <dbReference type="PROSITE" id="PS50112"/>
    </source>
</evidence>
<evidence type="ECO:0000256" key="5">
    <source>
        <dbReference type="ARBA" id="ARBA00022777"/>
    </source>
</evidence>
<feature type="transmembrane region" description="Helical" evidence="9">
    <location>
        <begin position="195"/>
        <end position="216"/>
    </location>
</feature>
<feature type="transmembrane region" description="Helical" evidence="9">
    <location>
        <begin position="25"/>
        <end position="45"/>
    </location>
</feature>
<dbReference type="Pfam" id="PF05227">
    <property type="entry name" value="CHASE3"/>
    <property type="match status" value="1"/>
</dbReference>
<dbReference type="SMART" id="SM00388">
    <property type="entry name" value="HisKA"/>
    <property type="match status" value="1"/>
</dbReference>
<dbReference type="SUPFAM" id="SSF55785">
    <property type="entry name" value="PYP-like sensor domain (PAS domain)"/>
    <property type="match status" value="1"/>
</dbReference>
<gene>
    <name evidence="13" type="ORF">SAMN05216464_115120</name>
</gene>
<dbReference type="EC" id="2.7.13.3" evidence="2"/>
<dbReference type="InterPro" id="IPR036890">
    <property type="entry name" value="HATPase_C_sf"/>
</dbReference>
<keyword evidence="9" id="KW-0812">Transmembrane</keyword>
<dbReference type="Gene3D" id="1.10.287.130">
    <property type="match status" value="1"/>
</dbReference>
<dbReference type="PANTHER" id="PTHR45453">
    <property type="entry name" value="PHOSPHATE REGULON SENSOR PROTEIN PHOR"/>
    <property type="match status" value="1"/>
</dbReference>
<evidence type="ECO:0000256" key="7">
    <source>
        <dbReference type="ARBA" id="ARBA00023136"/>
    </source>
</evidence>
<dbReference type="GO" id="GO:0006355">
    <property type="term" value="P:regulation of DNA-templated transcription"/>
    <property type="evidence" value="ECO:0007669"/>
    <property type="project" value="InterPro"/>
</dbReference>
<dbReference type="CDD" id="cd00082">
    <property type="entry name" value="HisKA"/>
    <property type="match status" value="1"/>
</dbReference>
<reference evidence="13 14" key="1">
    <citation type="submission" date="2016-10" db="EMBL/GenBank/DDBJ databases">
        <authorList>
            <person name="de Groot N.N."/>
        </authorList>
    </citation>
    <scope>NUCLEOTIDE SEQUENCE [LARGE SCALE GENOMIC DNA]</scope>
    <source>
        <strain evidence="13 14">47C3B</strain>
    </source>
</reference>
<dbReference type="STRING" id="1391627.SAMN05216464_115120"/>
<dbReference type="InterPro" id="IPR000014">
    <property type="entry name" value="PAS"/>
</dbReference>
<dbReference type="PROSITE" id="PS50113">
    <property type="entry name" value="PAC"/>
    <property type="match status" value="1"/>
</dbReference>
<dbReference type="EMBL" id="FNAI01000015">
    <property type="protein sequence ID" value="SDF28582.1"/>
    <property type="molecule type" value="Genomic_DNA"/>
</dbReference>
<evidence type="ECO:0000256" key="9">
    <source>
        <dbReference type="SAM" id="Phobius"/>
    </source>
</evidence>
<dbReference type="InterPro" id="IPR050351">
    <property type="entry name" value="BphY/WalK/GraS-like"/>
</dbReference>
<dbReference type="SUPFAM" id="SSF55874">
    <property type="entry name" value="ATPase domain of HSP90 chaperone/DNA topoisomerase II/histidine kinase"/>
    <property type="match status" value="1"/>
</dbReference>
<evidence type="ECO:0000259" key="12">
    <source>
        <dbReference type="PROSITE" id="PS50113"/>
    </source>
</evidence>
<dbReference type="CDD" id="cd19410">
    <property type="entry name" value="HK9-like_sensor"/>
    <property type="match status" value="1"/>
</dbReference>
<dbReference type="SUPFAM" id="SSF47384">
    <property type="entry name" value="Homodimeric domain of signal transducing histidine kinase"/>
    <property type="match status" value="1"/>
</dbReference>
<feature type="domain" description="PAS" evidence="11">
    <location>
        <begin position="344"/>
        <end position="403"/>
    </location>
</feature>
<dbReference type="Pfam" id="PF00512">
    <property type="entry name" value="HisKA"/>
    <property type="match status" value="1"/>
</dbReference>
<dbReference type="PROSITE" id="PS50112">
    <property type="entry name" value="PAS"/>
    <property type="match status" value="1"/>
</dbReference>
<evidence type="ECO:0000256" key="3">
    <source>
        <dbReference type="ARBA" id="ARBA00022553"/>
    </source>
</evidence>
<evidence type="ECO:0000256" key="2">
    <source>
        <dbReference type="ARBA" id="ARBA00012438"/>
    </source>
</evidence>
<evidence type="ECO:0000256" key="4">
    <source>
        <dbReference type="ARBA" id="ARBA00022679"/>
    </source>
</evidence>
<evidence type="ECO:0000256" key="1">
    <source>
        <dbReference type="ARBA" id="ARBA00000085"/>
    </source>
</evidence>
<dbReference type="PANTHER" id="PTHR45453:SF1">
    <property type="entry name" value="PHOSPHATE REGULON SENSOR PROTEIN PHOR"/>
    <property type="match status" value="1"/>
</dbReference>
<feature type="coiled-coil region" evidence="8">
    <location>
        <begin position="215"/>
        <end position="351"/>
    </location>
</feature>
<proteinExistence type="predicted"/>
<dbReference type="AlphaFoldDB" id="A0A1G7JUL8"/>
<dbReference type="GO" id="GO:0000155">
    <property type="term" value="F:phosphorelay sensor kinase activity"/>
    <property type="evidence" value="ECO:0007669"/>
    <property type="project" value="InterPro"/>
</dbReference>
<dbReference type="InterPro" id="IPR035965">
    <property type="entry name" value="PAS-like_dom_sf"/>
</dbReference>
<dbReference type="Pfam" id="PF02518">
    <property type="entry name" value="HATPase_c"/>
    <property type="match status" value="1"/>
</dbReference>
<keyword evidence="8" id="KW-0175">Coiled coil</keyword>
<dbReference type="CDD" id="cd00130">
    <property type="entry name" value="PAS"/>
    <property type="match status" value="1"/>
</dbReference>
<feature type="domain" description="PAC" evidence="12">
    <location>
        <begin position="416"/>
        <end position="469"/>
    </location>
</feature>
<dbReference type="PRINTS" id="PR00344">
    <property type="entry name" value="BCTRLSENSOR"/>
</dbReference>
<evidence type="ECO:0000313" key="14">
    <source>
        <dbReference type="Proteomes" id="UP000199072"/>
    </source>
</evidence>
<dbReference type="GO" id="GO:0016036">
    <property type="term" value="P:cellular response to phosphate starvation"/>
    <property type="evidence" value="ECO:0007669"/>
    <property type="project" value="TreeGrafter"/>
</dbReference>
<evidence type="ECO:0000256" key="8">
    <source>
        <dbReference type="SAM" id="Coils"/>
    </source>
</evidence>
<evidence type="ECO:0000256" key="6">
    <source>
        <dbReference type="ARBA" id="ARBA00023012"/>
    </source>
</evidence>
<dbReference type="Proteomes" id="UP000199072">
    <property type="component" value="Unassembled WGS sequence"/>
</dbReference>
<dbReference type="FunFam" id="3.30.565.10:FF:000006">
    <property type="entry name" value="Sensor histidine kinase WalK"/>
    <property type="match status" value="1"/>
</dbReference>
<dbReference type="Gene3D" id="3.30.565.10">
    <property type="entry name" value="Histidine kinase-like ATPase, C-terminal domain"/>
    <property type="match status" value="1"/>
</dbReference>
<protein>
    <recommendedName>
        <fullName evidence="2">histidine kinase</fullName>
        <ecNumber evidence="2">2.7.13.3</ecNumber>
    </recommendedName>
</protein>
<dbReference type="InterPro" id="IPR001610">
    <property type="entry name" value="PAC"/>
</dbReference>
<dbReference type="SMART" id="SM00091">
    <property type="entry name" value="PAS"/>
    <property type="match status" value="1"/>
</dbReference>
<dbReference type="Gene3D" id="3.30.450.20">
    <property type="entry name" value="PAS domain"/>
    <property type="match status" value="1"/>
</dbReference>
<name>A0A1G7JUL8_9SPHI</name>
<accession>A0A1G7JUL8</accession>
<keyword evidence="6" id="KW-0902">Two-component regulatory system</keyword>
<dbReference type="GO" id="GO:0004721">
    <property type="term" value="F:phosphoprotein phosphatase activity"/>
    <property type="evidence" value="ECO:0007669"/>
    <property type="project" value="TreeGrafter"/>
</dbReference>
<sequence length="688" mass="76851">MIPKALSLPYLSTVMINKFQRSLRLGYGFSLFMLLVVCLISYLTVQSLMNSNRAVAHSDKVIATLEKLLSVMKDAETGQRGYLLSGQIAFLEPYNGAYREAGALTDQLKTLTADNQNQQANIAVIRQVLTQRLNTLQQLISKKQNGGTLGSADLESSKDAMDSFRAAIAKAEGDENRLLNERTATLNYYSTLTPIFLVLAAVLAIGTSGYFYFSVIRDLREKERLRLELEQSEEETQALNEELTAANEEITAANEELTAINEELVKAREELSQANETLESRVTERTQALQESEEETQALNEELTAINEEMAATNEELMATNEELAESERRLQELVDELRQADERSAKLAAIVESSDDAIIGKDLNGVVTAWNRGAEHIFGYSEAEIVGQPILKLIPEDLHHEEPFILGRLRNGEKIDHHETIRRRADGGLINVSLTISPIHDKEGRVIGVSKIARDISEQKRDEQRKNDFIGMASHELKTPLTSLTALVQVLQQKLRVNDDPFVPQALNKAHLQTKKMSSLINGFLNVSRLESGKLEIVKQDFDLTELAKEQLEEIRLTVSSHTFVFEPDHAVTVLADREKIGSVISNLLTNAVKYSPKGKVIKISCTMRDGQVLFSVQDEGMGIRAQDLPRIFDRYYRVGSEHTRHISGFGVGLYLSAEIIQRHAGRIWAESEKSVGSTFIFILPVA</sequence>
<dbReference type="InterPro" id="IPR007891">
    <property type="entry name" value="CHASE3"/>
</dbReference>
<keyword evidence="3" id="KW-0597">Phosphoprotein</keyword>
<keyword evidence="9" id="KW-1133">Transmembrane helix</keyword>
<dbReference type="InterPro" id="IPR004358">
    <property type="entry name" value="Sig_transdc_His_kin-like_C"/>
</dbReference>
<dbReference type="InterPro" id="IPR000700">
    <property type="entry name" value="PAS-assoc_C"/>
</dbReference>
<dbReference type="InterPro" id="IPR003661">
    <property type="entry name" value="HisK_dim/P_dom"/>
</dbReference>
<evidence type="ECO:0000313" key="13">
    <source>
        <dbReference type="EMBL" id="SDF28582.1"/>
    </source>
</evidence>
<dbReference type="OrthoDB" id="9813151at2"/>
<feature type="domain" description="Histidine kinase" evidence="10">
    <location>
        <begin position="473"/>
        <end position="688"/>
    </location>
</feature>
<dbReference type="NCBIfam" id="TIGR00229">
    <property type="entry name" value="sensory_box"/>
    <property type="match status" value="1"/>
</dbReference>
<keyword evidence="14" id="KW-1185">Reference proteome</keyword>
<dbReference type="PROSITE" id="PS50109">
    <property type="entry name" value="HIS_KIN"/>
    <property type="match status" value="1"/>
</dbReference>
<dbReference type="InterPro" id="IPR003594">
    <property type="entry name" value="HATPase_dom"/>
</dbReference>
<dbReference type="Pfam" id="PF00989">
    <property type="entry name" value="PAS"/>
    <property type="match status" value="1"/>
</dbReference>
<dbReference type="InterPro" id="IPR036097">
    <property type="entry name" value="HisK_dim/P_sf"/>
</dbReference>
<evidence type="ECO:0000259" key="10">
    <source>
        <dbReference type="PROSITE" id="PS50109"/>
    </source>
</evidence>
<keyword evidence="4" id="KW-0808">Transferase</keyword>
<keyword evidence="7 9" id="KW-0472">Membrane</keyword>
<comment type="catalytic activity">
    <reaction evidence="1">
        <text>ATP + protein L-histidine = ADP + protein N-phospho-L-histidine.</text>
        <dbReference type="EC" id="2.7.13.3"/>
    </reaction>
</comment>
<dbReference type="InterPro" id="IPR005467">
    <property type="entry name" value="His_kinase_dom"/>
</dbReference>
<organism evidence="13 14">
    <name type="scientific">Mucilaginibacter pineti</name>
    <dbReference type="NCBI Taxonomy" id="1391627"/>
    <lineage>
        <taxon>Bacteria</taxon>
        <taxon>Pseudomonadati</taxon>
        <taxon>Bacteroidota</taxon>
        <taxon>Sphingobacteriia</taxon>
        <taxon>Sphingobacteriales</taxon>
        <taxon>Sphingobacteriaceae</taxon>
        <taxon>Mucilaginibacter</taxon>
    </lineage>
</organism>
<dbReference type="SMART" id="SM00086">
    <property type="entry name" value="PAC"/>
    <property type="match status" value="1"/>
</dbReference>